<protein>
    <recommendedName>
        <fullName evidence="4">DUF1294 domain-containing protein</fullName>
    </recommendedName>
</protein>
<proteinExistence type="predicted"/>
<gene>
    <name evidence="2" type="ORF">THF1A12_50047</name>
</gene>
<dbReference type="EMBL" id="CAKMUD010000105">
    <property type="protein sequence ID" value="CAH1601448.1"/>
    <property type="molecule type" value="Genomic_DNA"/>
</dbReference>
<sequence>MLKIINFLICSTSLLVLLAGGLPTLLYQSILLASLVALALYTWDKKLAIKNSHSKEQAHRISERTLLACSLVGGFYGSLLGQLMNKHKIAKPKFIVVHMMNCLLYTFTMAFLLIPNDSALRIPLDSIINVIESL</sequence>
<evidence type="ECO:0008006" key="4">
    <source>
        <dbReference type="Google" id="ProtNLM"/>
    </source>
</evidence>
<accession>A0AAU9QVG1</accession>
<name>A0AAU9QVG1_9VIBR</name>
<dbReference type="RefSeq" id="WP_409589934.1">
    <property type="nucleotide sequence ID" value="NZ_CAKMTZ010000104.1"/>
</dbReference>
<dbReference type="InterPro" id="IPR010718">
    <property type="entry name" value="DUF1294"/>
</dbReference>
<evidence type="ECO:0000256" key="1">
    <source>
        <dbReference type="SAM" id="Phobius"/>
    </source>
</evidence>
<feature type="transmembrane region" description="Helical" evidence="1">
    <location>
        <begin position="95"/>
        <end position="114"/>
    </location>
</feature>
<keyword evidence="1" id="KW-1133">Transmembrane helix</keyword>
<feature type="transmembrane region" description="Helical" evidence="1">
    <location>
        <begin position="25"/>
        <end position="43"/>
    </location>
</feature>
<keyword evidence="1" id="KW-0812">Transmembrane</keyword>
<evidence type="ECO:0000313" key="2">
    <source>
        <dbReference type="EMBL" id="CAH1601448.1"/>
    </source>
</evidence>
<comment type="caution">
    <text evidence="2">The sequence shown here is derived from an EMBL/GenBank/DDBJ whole genome shotgun (WGS) entry which is preliminary data.</text>
</comment>
<reference evidence="2" key="1">
    <citation type="submission" date="2022-01" db="EMBL/GenBank/DDBJ databases">
        <authorList>
            <person name="Lagorce A."/>
        </authorList>
    </citation>
    <scope>NUCLEOTIDE SEQUENCE</scope>
    <source>
        <strain evidence="2">Th15_F1_A12</strain>
    </source>
</reference>
<keyword evidence="1" id="KW-0472">Membrane</keyword>
<evidence type="ECO:0000313" key="3">
    <source>
        <dbReference type="Proteomes" id="UP001295462"/>
    </source>
</evidence>
<dbReference type="AlphaFoldDB" id="A0AAU9QVG1"/>
<dbReference type="Proteomes" id="UP001295462">
    <property type="component" value="Unassembled WGS sequence"/>
</dbReference>
<dbReference type="Pfam" id="PF06961">
    <property type="entry name" value="DUF1294"/>
    <property type="match status" value="1"/>
</dbReference>
<organism evidence="2 3">
    <name type="scientific">Vibrio jasicida</name>
    <dbReference type="NCBI Taxonomy" id="766224"/>
    <lineage>
        <taxon>Bacteria</taxon>
        <taxon>Pseudomonadati</taxon>
        <taxon>Pseudomonadota</taxon>
        <taxon>Gammaproteobacteria</taxon>
        <taxon>Vibrionales</taxon>
        <taxon>Vibrionaceae</taxon>
        <taxon>Vibrio</taxon>
    </lineage>
</organism>